<gene>
    <name evidence="1" type="ordered locus">Tneu_1406</name>
</gene>
<organism evidence="1 2">
    <name type="scientific">Pyrobaculum neutrophilum (strain DSM 2338 / JCM 9278 / NBRC 100436 / V24Sta)</name>
    <name type="common">Thermoproteus neutrophilus</name>
    <dbReference type="NCBI Taxonomy" id="444157"/>
    <lineage>
        <taxon>Archaea</taxon>
        <taxon>Thermoproteota</taxon>
        <taxon>Thermoprotei</taxon>
        <taxon>Thermoproteales</taxon>
        <taxon>Thermoproteaceae</taxon>
        <taxon>Pyrobaculum</taxon>
    </lineage>
</organism>
<dbReference type="RefSeq" id="WP_012350750.1">
    <property type="nucleotide sequence ID" value="NC_010525.1"/>
</dbReference>
<keyword evidence="2" id="KW-1185">Reference proteome</keyword>
<accession>B1Y9A2</accession>
<dbReference type="KEGG" id="tne:Tneu_1406"/>
<dbReference type="eggNOG" id="arCOG05574">
    <property type="taxonomic scope" value="Archaea"/>
</dbReference>
<evidence type="ECO:0000313" key="1">
    <source>
        <dbReference type="EMBL" id="ACB40331.1"/>
    </source>
</evidence>
<dbReference type="AlphaFoldDB" id="B1Y9A2"/>
<protein>
    <recommendedName>
        <fullName evidence="3">CobQ/CobB/MinD/ParA nucleotide binding domain-containing protein</fullName>
    </recommendedName>
</protein>
<sequence length="161" mass="18006">MDLCITSGSKGGTGKTTFAEVMAYVWSVISGAPIRVAKPLGRSSSVVDFPAFQLTDRRYLERFLRCKHVVYVVDEDLETVRAVEILHAVARGEVLGVILNKVLGKPGREFTRLYRWMGEVYVVHFDERLAIHRSVGVPPFKMRSIAVLEMAKAAVDIINKL</sequence>
<dbReference type="OrthoDB" id="28807at2157"/>
<dbReference type="EMBL" id="CP001014">
    <property type="protein sequence ID" value="ACB40331.1"/>
    <property type="molecule type" value="Genomic_DNA"/>
</dbReference>
<dbReference type="Proteomes" id="UP000001694">
    <property type="component" value="Chromosome"/>
</dbReference>
<evidence type="ECO:0000313" key="2">
    <source>
        <dbReference type="Proteomes" id="UP000001694"/>
    </source>
</evidence>
<dbReference type="GeneID" id="6166212"/>
<proteinExistence type="predicted"/>
<evidence type="ECO:0008006" key="3">
    <source>
        <dbReference type="Google" id="ProtNLM"/>
    </source>
</evidence>
<dbReference type="STRING" id="444157.Tneu_1406"/>
<dbReference type="HOGENOM" id="CLU_1640034_0_0_2"/>
<name>B1Y9A2_PYRNV</name>
<reference evidence="1" key="1">
    <citation type="submission" date="2008-03" db="EMBL/GenBank/DDBJ databases">
        <title>Complete sequence of Thermoproteus neutrophilus V24Sta.</title>
        <authorList>
            <consortium name="US DOE Joint Genome Institute"/>
            <person name="Copeland A."/>
            <person name="Lucas S."/>
            <person name="Lapidus A."/>
            <person name="Glavina del Rio T."/>
            <person name="Dalin E."/>
            <person name="Tice H."/>
            <person name="Bruce D."/>
            <person name="Goodwin L."/>
            <person name="Pitluck S."/>
            <person name="Sims D."/>
            <person name="Brettin T."/>
            <person name="Detter J.C."/>
            <person name="Han C."/>
            <person name="Kuske C.R."/>
            <person name="Schmutz J."/>
            <person name="Larimer F."/>
            <person name="Land M."/>
            <person name="Hauser L."/>
            <person name="Kyrpides N."/>
            <person name="Mikhailova N."/>
            <person name="Biddle J.F."/>
            <person name="Zhang Z."/>
            <person name="Fitz-Gibbon S.T."/>
            <person name="Lowe T.M."/>
            <person name="Saltikov C."/>
            <person name="House C.H."/>
            <person name="Richardson P."/>
        </authorList>
    </citation>
    <scope>NUCLEOTIDE SEQUENCE [LARGE SCALE GENOMIC DNA]</scope>
    <source>
        <strain evidence="1">V24Sta</strain>
    </source>
</reference>